<dbReference type="Proteomes" id="UP001145114">
    <property type="component" value="Unassembled WGS sequence"/>
</dbReference>
<accession>A0ACC1HAJ9</accession>
<organism evidence="1 2">
    <name type="scientific">Spiromyces aspiralis</name>
    <dbReference type="NCBI Taxonomy" id="68401"/>
    <lineage>
        <taxon>Eukaryota</taxon>
        <taxon>Fungi</taxon>
        <taxon>Fungi incertae sedis</taxon>
        <taxon>Zoopagomycota</taxon>
        <taxon>Kickxellomycotina</taxon>
        <taxon>Kickxellomycetes</taxon>
        <taxon>Kickxellales</taxon>
        <taxon>Kickxellaceae</taxon>
        <taxon>Spiromyces</taxon>
    </lineage>
</organism>
<gene>
    <name evidence="1" type="ORF">EV182_005779</name>
</gene>
<evidence type="ECO:0000313" key="2">
    <source>
        <dbReference type="Proteomes" id="UP001145114"/>
    </source>
</evidence>
<reference evidence="1" key="1">
    <citation type="submission" date="2022-06" db="EMBL/GenBank/DDBJ databases">
        <title>Phylogenomic reconstructions and comparative analyses of Kickxellomycotina fungi.</title>
        <authorList>
            <person name="Reynolds N.K."/>
            <person name="Stajich J.E."/>
            <person name="Barry K."/>
            <person name="Grigoriev I.V."/>
            <person name="Crous P."/>
            <person name="Smith M.E."/>
        </authorList>
    </citation>
    <scope>NUCLEOTIDE SEQUENCE</scope>
    <source>
        <strain evidence="1">RSA 2271</strain>
    </source>
</reference>
<proteinExistence type="predicted"/>
<feature type="non-terminal residue" evidence="1">
    <location>
        <position position="214"/>
    </location>
</feature>
<protein>
    <submittedName>
        <fullName evidence="1">Uncharacterized protein</fullName>
    </submittedName>
</protein>
<comment type="caution">
    <text evidence="1">The sequence shown here is derived from an EMBL/GenBank/DDBJ whole genome shotgun (WGS) entry which is preliminary data.</text>
</comment>
<keyword evidence="2" id="KW-1185">Reference proteome</keyword>
<sequence length="214" mass="23997">MILICLALQAHAYGRKHLLAYGKTQERGPADESNKAEAAANCREGGSQTELEAPAASTWRERGNDLLVNGLLKWIASLTVPKHWFSHFYMLGSIVSSQWLMDLMKWHRVDRGGGDGGSSSSSVKNDILGFRLHRYIDSILHLLGYENRYHGADMFVEDPHELAIFATGLLCLHIYIRMYECVVCQPKSSARMNLGHYILGLTYYMFTAVGVSID</sequence>
<evidence type="ECO:0000313" key="1">
    <source>
        <dbReference type="EMBL" id="KAJ1673157.1"/>
    </source>
</evidence>
<dbReference type="EMBL" id="JAMZIH010007308">
    <property type="protein sequence ID" value="KAJ1673157.1"/>
    <property type="molecule type" value="Genomic_DNA"/>
</dbReference>
<name>A0ACC1HAJ9_9FUNG</name>